<gene>
    <name evidence="4" type="ORF">QTN47_16795</name>
</gene>
<dbReference type="SUPFAM" id="SSF54928">
    <property type="entry name" value="RNA-binding domain, RBD"/>
    <property type="match status" value="1"/>
</dbReference>
<feature type="domain" description="RRM" evidence="3">
    <location>
        <begin position="1"/>
        <end position="79"/>
    </location>
</feature>
<feature type="region of interest" description="Disordered" evidence="2">
    <location>
        <begin position="73"/>
        <end position="137"/>
    </location>
</feature>
<dbReference type="RefSeq" id="WP_369330576.1">
    <property type="nucleotide sequence ID" value="NZ_JAULBC010000005.1"/>
</dbReference>
<dbReference type="Proteomes" id="UP001560573">
    <property type="component" value="Unassembled WGS sequence"/>
</dbReference>
<reference evidence="4 5" key="1">
    <citation type="submission" date="2023-07" db="EMBL/GenBank/DDBJ databases">
        <authorList>
            <person name="Lian W.-H."/>
        </authorList>
    </citation>
    <scope>NUCLEOTIDE SEQUENCE [LARGE SCALE GENOMIC DNA]</scope>
    <source>
        <strain evidence="4 5">SYSU DXS3180</strain>
    </source>
</reference>
<dbReference type="Pfam" id="PF00076">
    <property type="entry name" value="RRM_1"/>
    <property type="match status" value="1"/>
</dbReference>
<protein>
    <submittedName>
        <fullName evidence="4">RNA-binding protein</fullName>
    </submittedName>
</protein>
<evidence type="ECO:0000256" key="1">
    <source>
        <dbReference type="ARBA" id="ARBA00022884"/>
    </source>
</evidence>
<keyword evidence="5" id="KW-1185">Reference proteome</keyword>
<dbReference type="PROSITE" id="PS50102">
    <property type="entry name" value="RRM"/>
    <property type="match status" value="1"/>
</dbReference>
<dbReference type="InterPro" id="IPR012677">
    <property type="entry name" value="Nucleotide-bd_a/b_plait_sf"/>
</dbReference>
<evidence type="ECO:0000259" key="3">
    <source>
        <dbReference type="PROSITE" id="PS50102"/>
    </source>
</evidence>
<feature type="compositionally biased region" description="Basic and acidic residues" evidence="2">
    <location>
        <begin position="115"/>
        <end position="124"/>
    </location>
</feature>
<evidence type="ECO:0000313" key="5">
    <source>
        <dbReference type="Proteomes" id="UP001560573"/>
    </source>
</evidence>
<organism evidence="4 5">
    <name type="scientific">Danxiaibacter flavus</name>
    <dbReference type="NCBI Taxonomy" id="3049108"/>
    <lineage>
        <taxon>Bacteria</taxon>
        <taxon>Pseudomonadati</taxon>
        <taxon>Bacteroidota</taxon>
        <taxon>Chitinophagia</taxon>
        <taxon>Chitinophagales</taxon>
        <taxon>Chitinophagaceae</taxon>
        <taxon>Danxiaibacter</taxon>
    </lineage>
</organism>
<evidence type="ECO:0000313" key="4">
    <source>
        <dbReference type="EMBL" id="MEX6689169.1"/>
    </source>
</evidence>
<dbReference type="PANTHER" id="PTHR48025:SF1">
    <property type="entry name" value="RRM DOMAIN-CONTAINING PROTEIN"/>
    <property type="match status" value="1"/>
</dbReference>
<dbReference type="InterPro" id="IPR035979">
    <property type="entry name" value="RBD_domain_sf"/>
</dbReference>
<evidence type="ECO:0000256" key="2">
    <source>
        <dbReference type="SAM" id="MobiDB-lite"/>
    </source>
</evidence>
<name>A0ABV3ZGY4_9BACT</name>
<dbReference type="PANTHER" id="PTHR48025">
    <property type="entry name" value="OS02G0815200 PROTEIN"/>
    <property type="match status" value="1"/>
</dbReference>
<dbReference type="Gene3D" id="3.30.70.330">
    <property type="match status" value="1"/>
</dbReference>
<dbReference type="SMART" id="SM00360">
    <property type="entry name" value="RRM"/>
    <property type="match status" value="1"/>
</dbReference>
<keyword evidence="1" id="KW-0694">RNA-binding</keyword>
<proteinExistence type="predicted"/>
<accession>A0ABV3ZGY4</accession>
<dbReference type="InterPro" id="IPR050502">
    <property type="entry name" value="Euk_RNA-bind_prot"/>
</dbReference>
<dbReference type="EMBL" id="JAULBC010000005">
    <property type="protein sequence ID" value="MEX6689169.1"/>
    <property type="molecule type" value="Genomic_DNA"/>
</dbReference>
<sequence>MRFTVSALPQHYTDLELEALFLPFGRVSYVKVYYDPLTLKSRRRGIVEMPTTTEAEQAIKELQGKVLAENPLKFKIEPDNNRQQQQRPQRGGGNYGQRNDRRSFGQSQQSSYGRPQERDEDDGRRKRTRVPINRKFD</sequence>
<dbReference type="InterPro" id="IPR000504">
    <property type="entry name" value="RRM_dom"/>
</dbReference>
<comment type="caution">
    <text evidence="4">The sequence shown here is derived from an EMBL/GenBank/DDBJ whole genome shotgun (WGS) entry which is preliminary data.</text>
</comment>
<feature type="compositionally biased region" description="Polar residues" evidence="2">
    <location>
        <begin position="104"/>
        <end position="113"/>
    </location>
</feature>